<dbReference type="Gramene" id="OIV98510">
    <property type="protein sequence ID" value="OIV98510"/>
    <property type="gene ID" value="TanjilG_18794"/>
</dbReference>
<evidence type="ECO:0000313" key="4">
    <source>
        <dbReference type="Proteomes" id="UP000188354"/>
    </source>
</evidence>
<protein>
    <recommendedName>
        <fullName evidence="5">Transmembrane protein</fullName>
    </recommendedName>
</protein>
<keyword evidence="2" id="KW-1133">Transmembrane helix</keyword>
<reference evidence="3 4" key="1">
    <citation type="journal article" date="2017" name="Plant Biotechnol. J.">
        <title>A comprehensive draft genome sequence for lupin (Lupinus angustifolius), an emerging health food: insights into plant-microbe interactions and legume evolution.</title>
        <authorList>
            <person name="Hane J.K."/>
            <person name="Ming Y."/>
            <person name="Kamphuis L.G."/>
            <person name="Nelson M.N."/>
            <person name="Garg G."/>
            <person name="Atkins C.A."/>
            <person name="Bayer P.E."/>
            <person name="Bravo A."/>
            <person name="Bringans S."/>
            <person name="Cannon S."/>
            <person name="Edwards D."/>
            <person name="Foley R."/>
            <person name="Gao L.L."/>
            <person name="Harrison M.J."/>
            <person name="Huang W."/>
            <person name="Hurgobin B."/>
            <person name="Li S."/>
            <person name="Liu C.W."/>
            <person name="McGrath A."/>
            <person name="Morahan G."/>
            <person name="Murray J."/>
            <person name="Weller J."/>
            <person name="Jian J."/>
            <person name="Singh K.B."/>
        </authorList>
    </citation>
    <scope>NUCLEOTIDE SEQUENCE [LARGE SCALE GENOMIC DNA]</scope>
    <source>
        <strain evidence="4">cv. Tanjil</strain>
        <tissue evidence="3">Whole plant</tissue>
    </source>
</reference>
<gene>
    <name evidence="3" type="ORF">TanjilG_18794</name>
</gene>
<proteinExistence type="predicted"/>
<feature type="region of interest" description="Disordered" evidence="1">
    <location>
        <begin position="1"/>
        <end position="25"/>
    </location>
</feature>
<evidence type="ECO:0000256" key="1">
    <source>
        <dbReference type="SAM" id="MobiDB-lite"/>
    </source>
</evidence>
<keyword evidence="4" id="KW-1185">Reference proteome</keyword>
<dbReference type="EMBL" id="CM007374">
    <property type="protein sequence ID" value="OIV98510.1"/>
    <property type="molecule type" value="Genomic_DNA"/>
</dbReference>
<feature type="transmembrane region" description="Helical" evidence="2">
    <location>
        <begin position="40"/>
        <end position="59"/>
    </location>
</feature>
<dbReference type="AlphaFoldDB" id="A0A1J7GDM9"/>
<dbReference type="PANTHER" id="PTHR33919:SF7">
    <property type="entry name" value="PROTEIN, PUTATIVE-RELATED"/>
    <property type="match status" value="1"/>
</dbReference>
<dbReference type="PANTHER" id="PTHR33919">
    <property type="entry name" value="OS09G0127700 PROTEIN"/>
    <property type="match status" value="1"/>
</dbReference>
<sequence>MVGQGKVKMAEAGTVKGHHSPAQHCPEVLHQRKKMPMSPMTMAIGGFAATFVIGYTVLYSKKKPEASAMDVARVASGTSNPENTHPRN</sequence>
<evidence type="ECO:0008006" key="5">
    <source>
        <dbReference type="Google" id="ProtNLM"/>
    </source>
</evidence>
<dbReference type="Proteomes" id="UP000188354">
    <property type="component" value="Chromosome LG14"/>
</dbReference>
<evidence type="ECO:0000313" key="3">
    <source>
        <dbReference type="EMBL" id="OIV98510.1"/>
    </source>
</evidence>
<evidence type="ECO:0000256" key="2">
    <source>
        <dbReference type="SAM" id="Phobius"/>
    </source>
</evidence>
<keyword evidence="2" id="KW-0472">Membrane</keyword>
<name>A0A1J7GDM9_LUPAN</name>
<accession>A0A1J7GDM9</accession>
<dbReference type="OMA" id="FCPMRMA"/>
<keyword evidence="2" id="KW-0812">Transmembrane</keyword>
<organism evidence="3 4">
    <name type="scientific">Lupinus angustifolius</name>
    <name type="common">Narrow-leaved blue lupine</name>
    <dbReference type="NCBI Taxonomy" id="3871"/>
    <lineage>
        <taxon>Eukaryota</taxon>
        <taxon>Viridiplantae</taxon>
        <taxon>Streptophyta</taxon>
        <taxon>Embryophyta</taxon>
        <taxon>Tracheophyta</taxon>
        <taxon>Spermatophyta</taxon>
        <taxon>Magnoliopsida</taxon>
        <taxon>eudicotyledons</taxon>
        <taxon>Gunneridae</taxon>
        <taxon>Pentapetalae</taxon>
        <taxon>rosids</taxon>
        <taxon>fabids</taxon>
        <taxon>Fabales</taxon>
        <taxon>Fabaceae</taxon>
        <taxon>Papilionoideae</taxon>
        <taxon>50 kb inversion clade</taxon>
        <taxon>genistoids sensu lato</taxon>
        <taxon>core genistoids</taxon>
        <taxon>Genisteae</taxon>
        <taxon>Lupinus</taxon>
    </lineage>
</organism>